<dbReference type="EMBL" id="JAVREH010000024">
    <property type="protein sequence ID" value="MDT0262883.1"/>
    <property type="molecule type" value="Genomic_DNA"/>
</dbReference>
<name>A0ABU2JF67_9ACTN</name>
<comment type="caution">
    <text evidence="2">The sequence shown here is derived from an EMBL/GenBank/DDBJ whole genome shotgun (WGS) entry which is preliminary data.</text>
</comment>
<keyword evidence="1" id="KW-0472">Membrane</keyword>
<sequence length="140" mass="16180">MTEPTVRRRPSPWQWLRYSFGARLPAELRAWVLHDTTSRTWWLRHVLRSLLQMSPLIAAVLIFIPGPFWIRGMSALGGGLMGLIYAIGYMTETTEHRLYKAGYALGTGEAIREERSRRERTQATALRREKIAARAARRSR</sequence>
<gene>
    <name evidence="2" type="ORF">RM423_15920</name>
</gene>
<dbReference type="RefSeq" id="WP_311424030.1">
    <property type="nucleotide sequence ID" value="NZ_JAVREH010000024.1"/>
</dbReference>
<keyword evidence="1" id="KW-1133">Transmembrane helix</keyword>
<feature type="transmembrane region" description="Helical" evidence="1">
    <location>
        <begin position="70"/>
        <end position="90"/>
    </location>
</feature>
<feature type="transmembrane region" description="Helical" evidence="1">
    <location>
        <begin position="46"/>
        <end position="64"/>
    </location>
</feature>
<reference evidence="3" key="1">
    <citation type="submission" date="2023-07" db="EMBL/GenBank/DDBJ databases">
        <title>30 novel species of actinomycetes from the DSMZ collection.</title>
        <authorList>
            <person name="Nouioui I."/>
        </authorList>
    </citation>
    <scope>NUCLEOTIDE SEQUENCE [LARGE SCALE GENOMIC DNA]</scope>
    <source>
        <strain evidence="3">DSM 44399</strain>
    </source>
</reference>
<dbReference type="InterPro" id="IPR035197">
    <property type="entry name" value="DUF5313"/>
</dbReference>
<keyword evidence="3" id="KW-1185">Reference proteome</keyword>
<protein>
    <submittedName>
        <fullName evidence="2">DUF5313 family protein</fullName>
    </submittedName>
</protein>
<organism evidence="2 3">
    <name type="scientific">Jatrophihabitans lederbergiae</name>
    <dbReference type="NCBI Taxonomy" id="3075547"/>
    <lineage>
        <taxon>Bacteria</taxon>
        <taxon>Bacillati</taxon>
        <taxon>Actinomycetota</taxon>
        <taxon>Actinomycetes</taxon>
        <taxon>Jatrophihabitantales</taxon>
        <taxon>Jatrophihabitantaceae</taxon>
        <taxon>Jatrophihabitans</taxon>
    </lineage>
</organism>
<accession>A0ABU2JF67</accession>
<dbReference type="Pfam" id="PF17240">
    <property type="entry name" value="DUF5313"/>
    <property type="match status" value="1"/>
</dbReference>
<evidence type="ECO:0000256" key="1">
    <source>
        <dbReference type="SAM" id="Phobius"/>
    </source>
</evidence>
<evidence type="ECO:0000313" key="2">
    <source>
        <dbReference type="EMBL" id="MDT0262883.1"/>
    </source>
</evidence>
<evidence type="ECO:0000313" key="3">
    <source>
        <dbReference type="Proteomes" id="UP001183176"/>
    </source>
</evidence>
<keyword evidence="1" id="KW-0812">Transmembrane</keyword>
<proteinExistence type="predicted"/>
<dbReference type="Proteomes" id="UP001183176">
    <property type="component" value="Unassembled WGS sequence"/>
</dbReference>